<dbReference type="STRING" id="595528.A0A0D2X244"/>
<evidence type="ECO:0000259" key="5">
    <source>
        <dbReference type="SMART" id="SM00385"/>
    </source>
</evidence>
<dbReference type="GO" id="GO:0006357">
    <property type="term" value="P:regulation of transcription by RNA polymerase II"/>
    <property type="evidence" value="ECO:0007669"/>
    <property type="project" value="InterPro"/>
</dbReference>
<dbReference type="SMART" id="SM00385">
    <property type="entry name" value="CYCLIN"/>
    <property type="match status" value="2"/>
</dbReference>
<feature type="domain" description="Cyclin-like" evidence="5">
    <location>
        <begin position="17"/>
        <end position="114"/>
    </location>
</feature>
<evidence type="ECO:0000313" key="6">
    <source>
        <dbReference type="EMBL" id="KJE91914.1"/>
    </source>
</evidence>
<feature type="domain" description="Cyclin-like" evidence="5">
    <location>
        <begin position="127"/>
        <end position="209"/>
    </location>
</feature>
<dbReference type="InterPro" id="IPR043198">
    <property type="entry name" value="Cyclin/Ssn8"/>
</dbReference>
<reference evidence="7" key="1">
    <citation type="submission" date="2011-02" db="EMBL/GenBank/DDBJ databases">
        <title>The Genome Sequence of Capsaspora owczarzaki ATCC 30864.</title>
        <authorList>
            <person name="Russ C."/>
            <person name="Cuomo C."/>
            <person name="Burger G."/>
            <person name="Gray M.W."/>
            <person name="Holland P.W.H."/>
            <person name="King N."/>
            <person name="Lang F.B.F."/>
            <person name="Roger A.J."/>
            <person name="Ruiz-Trillo I."/>
            <person name="Young S.K."/>
            <person name="Zeng Q."/>
            <person name="Gargeya S."/>
            <person name="Alvarado L."/>
            <person name="Berlin A."/>
            <person name="Chapman S.B."/>
            <person name="Chen Z."/>
            <person name="Freedman E."/>
            <person name="Gellesch M."/>
            <person name="Goldberg J."/>
            <person name="Griggs A."/>
            <person name="Gujja S."/>
            <person name="Heilman E."/>
            <person name="Heiman D."/>
            <person name="Howarth C."/>
            <person name="Mehta T."/>
            <person name="Neiman D."/>
            <person name="Pearson M."/>
            <person name="Roberts A."/>
            <person name="Saif S."/>
            <person name="Shea T."/>
            <person name="Shenoy N."/>
            <person name="Sisk P."/>
            <person name="Stolte C."/>
            <person name="Sykes S."/>
            <person name="White J."/>
            <person name="Yandava C."/>
            <person name="Haas B."/>
            <person name="Nusbaum C."/>
            <person name="Birren B."/>
        </authorList>
    </citation>
    <scope>NUCLEOTIDE SEQUENCE</scope>
    <source>
        <strain evidence="7">ATCC 30864</strain>
    </source>
</reference>
<dbReference type="GO" id="GO:0016538">
    <property type="term" value="F:cyclin-dependent protein serine/threonine kinase regulator activity"/>
    <property type="evidence" value="ECO:0007669"/>
    <property type="project" value="InterPro"/>
</dbReference>
<sequence length="264" mass="29827">MCSAVEHDQLHLTLFVAILIDILKNAGIAQVVATALVYFRRFYFRVDWAACDPLLAITTCLYLSAKVEETGIIPVYSIITQAQYVCNNEMDLIFQNAFNFTVNDVVESEFYILEELGCYLIIFHPYRPLTHYCHGLDDKQLLTTAWFILNDSYRTDLCLQYPPYMIALAALYLACIMKEKQLSPKMVEWFAELNVNPEELIEIATPILALYETWETFSSDKQAVRDALSRIPKPERAAAAAAAAAPSTSSPALLSNSYPQQGQK</sequence>
<dbReference type="OrthoDB" id="10266018at2759"/>
<dbReference type="InParanoid" id="A0A0D2X244"/>
<keyword evidence="4" id="KW-1133">Transmembrane helix</keyword>
<feature type="compositionally biased region" description="Polar residues" evidence="3">
    <location>
        <begin position="246"/>
        <end position="264"/>
    </location>
</feature>
<evidence type="ECO:0000256" key="4">
    <source>
        <dbReference type="SAM" id="Phobius"/>
    </source>
</evidence>
<dbReference type="Pfam" id="PF00134">
    <property type="entry name" value="Cyclin_N"/>
    <property type="match status" value="1"/>
</dbReference>
<protein>
    <submittedName>
        <fullName evidence="6">Cyclin C</fullName>
    </submittedName>
</protein>
<feature type="region of interest" description="Disordered" evidence="3">
    <location>
        <begin position="242"/>
        <end position="264"/>
    </location>
</feature>
<dbReference type="PIRSF" id="PIRSF028758">
    <property type="entry name" value="Cyclin, C/H/G types"/>
    <property type="match status" value="1"/>
</dbReference>
<organism evidence="6 7">
    <name type="scientific">Capsaspora owczarzaki (strain ATCC 30864)</name>
    <dbReference type="NCBI Taxonomy" id="595528"/>
    <lineage>
        <taxon>Eukaryota</taxon>
        <taxon>Filasterea</taxon>
        <taxon>Capsaspora</taxon>
    </lineage>
</organism>
<dbReference type="SUPFAM" id="SSF47954">
    <property type="entry name" value="Cyclin-like"/>
    <property type="match status" value="2"/>
</dbReference>
<proteinExistence type="inferred from homology"/>
<dbReference type="InterPro" id="IPR036915">
    <property type="entry name" value="Cyclin-like_sf"/>
</dbReference>
<evidence type="ECO:0000313" key="7">
    <source>
        <dbReference type="Proteomes" id="UP000008743"/>
    </source>
</evidence>
<evidence type="ECO:0000256" key="2">
    <source>
        <dbReference type="RuleBase" id="RU000383"/>
    </source>
</evidence>
<keyword evidence="1 2" id="KW-0195">Cyclin</keyword>
<accession>A0A0D2X244</accession>
<dbReference type="CDD" id="cd20513">
    <property type="entry name" value="CYCLIN_CCNC_rpt1"/>
    <property type="match status" value="1"/>
</dbReference>
<gene>
    <name evidence="6" type="ORF">CAOG_002974</name>
</gene>
<dbReference type="CDD" id="cd20514">
    <property type="entry name" value="CYCLIN_CCNC_rpt2"/>
    <property type="match status" value="1"/>
</dbReference>
<dbReference type="FunCoup" id="A0A0D2X244">
    <property type="interactions" value="489"/>
</dbReference>
<dbReference type="PhylomeDB" id="A0A0D2X244"/>
<keyword evidence="7" id="KW-1185">Reference proteome</keyword>
<dbReference type="InterPro" id="IPR013763">
    <property type="entry name" value="Cyclin-like_dom"/>
</dbReference>
<comment type="similarity">
    <text evidence="2">Belongs to the cyclin family.</text>
</comment>
<dbReference type="Proteomes" id="UP000008743">
    <property type="component" value="Unassembled WGS sequence"/>
</dbReference>
<dbReference type="InterPro" id="IPR004367">
    <property type="entry name" value="Cyclin_C-dom"/>
</dbReference>
<keyword evidence="4" id="KW-0472">Membrane</keyword>
<evidence type="ECO:0000256" key="3">
    <source>
        <dbReference type="SAM" id="MobiDB-lite"/>
    </source>
</evidence>
<feature type="transmembrane region" description="Helical" evidence="4">
    <location>
        <begin position="12"/>
        <end position="39"/>
    </location>
</feature>
<dbReference type="PANTHER" id="PTHR10026">
    <property type="entry name" value="CYCLIN"/>
    <property type="match status" value="1"/>
</dbReference>
<dbReference type="eggNOG" id="KOG0794">
    <property type="taxonomic scope" value="Eukaryota"/>
</dbReference>
<dbReference type="Gene3D" id="1.10.472.10">
    <property type="entry name" value="Cyclin-like"/>
    <property type="match status" value="2"/>
</dbReference>
<name>A0A0D2X244_CAPO3</name>
<dbReference type="InterPro" id="IPR006671">
    <property type="entry name" value="Cyclin_N"/>
</dbReference>
<dbReference type="Pfam" id="PF02984">
    <property type="entry name" value="Cyclin_C"/>
    <property type="match status" value="1"/>
</dbReference>
<dbReference type="EMBL" id="KE346363">
    <property type="protein sequence ID" value="KJE91914.1"/>
    <property type="molecule type" value="Genomic_DNA"/>
</dbReference>
<evidence type="ECO:0000256" key="1">
    <source>
        <dbReference type="ARBA" id="ARBA00023127"/>
    </source>
</evidence>
<dbReference type="AlphaFoldDB" id="A0A0D2X244"/>
<keyword evidence="4" id="KW-0812">Transmembrane</keyword>